<feature type="region of interest" description="Disordered" evidence="1">
    <location>
        <begin position="339"/>
        <end position="370"/>
    </location>
</feature>
<feature type="compositionally biased region" description="Polar residues" evidence="1">
    <location>
        <begin position="217"/>
        <end position="239"/>
    </location>
</feature>
<feature type="region of interest" description="Disordered" evidence="1">
    <location>
        <begin position="213"/>
        <end position="276"/>
    </location>
</feature>
<comment type="caution">
    <text evidence="3">The sequence shown here is derived from an EMBL/GenBank/DDBJ whole genome shotgun (WGS) entry which is preliminary data.</text>
</comment>
<feature type="compositionally biased region" description="Basic and acidic residues" evidence="1">
    <location>
        <begin position="256"/>
        <end position="276"/>
    </location>
</feature>
<proteinExistence type="predicted"/>
<keyword evidence="2" id="KW-0812">Transmembrane</keyword>
<dbReference type="EMBL" id="MU839020">
    <property type="protein sequence ID" value="KAK1764392.1"/>
    <property type="molecule type" value="Genomic_DNA"/>
</dbReference>
<feature type="transmembrane region" description="Helical" evidence="2">
    <location>
        <begin position="69"/>
        <end position="91"/>
    </location>
</feature>
<dbReference type="Proteomes" id="UP001244011">
    <property type="component" value="Unassembled WGS sequence"/>
</dbReference>
<name>A0AAJ0BWL0_9PEZI</name>
<dbReference type="AlphaFoldDB" id="A0AAJ0BWL0"/>
<keyword evidence="2" id="KW-0472">Membrane</keyword>
<evidence type="ECO:0000256" key="2">
    <source>
        <dbReference type="SAM" id="Phobius"/>
    </source>
</evidence>
<evidence type="ECO:0000313" key="4">
    <source>
        <dbReference type="Proteomes" id="UP001244011"/>
    </source>
</evidence>
<feature type="region of interest" description="Disordered" evidence="1">
    <location>
        <begin position="446"/>
        <end position="465"/>
    </location>
</feature>
<dbReference type="RefSeq" id="XP_060280605.1">
    <property type="nucleotide sequence ID" value="XM_060431804.1"/>
</dbReference>
<dbReference type="GeneID" id="85314991"/>
<accession>A0AAJ0BWL0</accession>
<organism evidence="3 4">
    <name type="scientific">Phialemonium atrogriseum</name>
    <dbReference type="NCBI Taxonomy" id="1093897"/>
    <lineage>
        <taxon>Eukaryota</taxon>
        <taxon>Fungi</taxon>
        <taxon>Dikarya</taxon>
        <taxon>Ascomycota</taxon>
        <taxon>Pezizomycotina</taxon>
        <taxon>Sordariomycetes</taxon>
        <taxon>Sordariomycetidae</taxon>
        <taxon>Cephalothecales</taxon>
        <taxon>Cephalothecaceae</taxon>
        <taxon>Phialemonium</taxon>
    </lineage>
</organism>
<gene>
    <name evidence="3" type="ORF">QBC33DRAFT_594993</name>
</gene>
<feature type="compositionally biased region" description="Gly residues" evidence="1">
    <location>
        <begin position="449"/>
        <end position="459"/>
    </location>
</feature>
<evidence type="ECO:0000256" key="1">
    <source>
        <dbReference type="SAM" id="MobiDB-lite"/>
    </source>
</evidence>
<feature type="region of interest" description="Disordered" evidence="1">
    <location>
        <begin position="173"/>
        <end position="199"/>
    </location>
</feature>
<reference evidence="3" key="1">
    <citation type="submission" date="2023-06" db="EMBL/GenBank/DDBJ databases">
        <title>Genome-scale phylogeny and comparative genomics of the fungal order Sordariales.</title>
        <authorList>
            <consortium name="Lawrence Berkeley National Laboratory"/>
            <person name="Hensen N."/>
            <person name="Bonometti L."/>
            <person name="Westerberg I."/>
            <person name="Brannstrom I.O."/>
            <person name="Guillou S."/>
            <person name="Cros-Aarteil S."/>
            <person name="Calhoun S."/>
            <person name="Haridas S."/>
            <person name="Kuo A."/>
            <person name="Mondo S."/>
            <person name="Pangilinan J."/>
            <person name="Riley R."/>
            <person name="Labutti K."/>
            <person name="Andreopoulos B."/>
            <person name="Lipzen A."/>
            <person name="Chen C."/>
            <person name="Yanf M."/>
            <person name="Daum C."/>
            <person name="Ng V."/>
            <person name="Clum A."/>
            <person name="Steindorff A."/>
            <person name="Ohm R."/>
            <person name="Martin F."/>
            <person name="Silar P."/>
            <person name="Natvig D."/>
            <person name="Lalanne C."/>
            <person name="Gautier V."/>
            <person name="Ament-Velasquez S.L."/>
            <person name="Kruys A."/>
            <person name="Hutchinson M.I."/>
            <person name="Powell A.J."/>
            <person name="Barry K."/>
            <person name="Miller A.N."/>
            <person name="Grigoriev I.V."/>
            <person name="Debuchy R."/>
            <person name="Gladieux P."/>
            <person name="Thoren M.H."/>
            <person name="Johannesson H."/>
        </authorList>
    </citation>
    <scope>NUCLEOTIDE SEQUENCE</scope>
    <source>
        <strain evidence="3">8032-3</strain>
    </source>
</reference>
<sequence>MSTPKSDSFVQQDISTSDLDDDLTEVDSLVLESPEQHKLPTCPHRDILQGEKPDILLVRESIQAILQNVALFITVTVVTFRLILVILRHLASPQRAERIPLLRRLATTGGSCAGNQAIPSRPRESRLRDVNLQGRPRISRPIGPVLHNGVPMIQTVPQPSIAVSHMTAYPSYSVNGAEHDENVPPGSGKSTPKPRLPKSRTLNMLSSLTQSFSRSSVGSIASNRNLSTGSSSTITTDPLSTHPRIAQPFTSLQNREPTEPAKKLEAKSEHPPPHPDPRLIYTAQPSSYWAGRFTAIHDRLRGELLKPHNLAVVLEAHIEEHTMMLAHASAATNPSASAYAPSMVRRPRRNSSSAPDSPNPRIPVSSTSGAVLQTVTAVADMSRRPGPQQQQQRTADAAMLADDDMRRRRALLKLEGLCATAEARASLRAWQLRLARLEGRTSLLPRGAMMGGGGGGGPGREVSAAGSRASGLVGRLLLFGGRRSPGPTVGAGG</sequence>
<keyword evidence="4" id="KW-1185">Reference proteome</keyword>
<evidence type="ECO:0000313" key="3">
    <source>
        <dbReference type="EMBL" id="KAK1764392.1"/>
    </source>
</evidence>
<protein>
    <submittedName>
        <fullName evidence="3">Uncharacterized protein</fullName>
    </submittedName>
</protein>
<keyword evidence="2" id="KW-1133">Transmembrane helix</keyword>